<dbReference type="InterPro" id="IPR002347">
    <property type="entry name" value="SDR_fam"/>
</dbReference>
<dbReference type="Pfam" id="PF00106">
    <property type="entry name" value="adh_short"/>
    <property type="match status" value="2"/>
</dbReference>
<keyword evidence="2" id="KW-0521">NADP</keyword>
<dbReference type="Gene3D" id="3.40.50.720">
    <property type="entry name" value="NAD(P)-binding Rossmann-like Domain"/>
    <property type="match status" value="1"/>
</dbReference>
<dbReference type="GO" id="GO:0005737">
    <property type="term" value="C:cytoplasm"/>
    <property type="evidence" value="ECO:0007669"/>
    <property type="project" value="TreeGrafter"/>
</dbReference>
<reference evidence="4" key="1">
    <citation type="submission" date="2022-12" db="EMBL/GenBank/DDBJ databases">
        <authorList>
            <person name="Petersen C."/>
        </authorList>
    </citation>
    <scope>NUCLEOTIDE SEQUENCE</scope>
    <source>
        <strain evidence="4">IBT 21472</strain>
    </source>
</reference>
<dbReference type="PRINTS" id="PR00081">
    <property type="entry name" value="GDHRDH"/>
</dbReference>
<dbReference type="Proteomes" id="UP001147746">
    <property type="component" value="Unassembled WGS sequence"/>
</dbReference>
<protein>
    <submittedName>
        <fullName evidence="4">Uncharacterized protein</fullName>
    </submittedName>
</protein>
<dbReference type="PANTHER" id="PTHR44229:SF4">
    <property type="entry name" value="15-HYDROXYPROSTAGLANDIN DEHYDROGENASE [NAD(+)]"/>
    <property type="match status" value="1"/>
</dbReference>
<evidence type="ECO:0000256" key="1">
    <source>
        <dbReference type="ARBA" id="ARBA00006484"/>
    </source>
</evidence>
<proteinExistence type="inferred from homology"/>
<organism evidence="4 5">
    <name type="scientific">Penicillium atrosanguineum</name>
    <dbReference type="NCBI Taxonomy" id="1132637"/>
    <lineage>
        <taxon>Eukaryota</taxon>
        <taxon>Fungi</taxon>
        <taxon>Dikarya</taxon>
        <taxon>Ascomycota</taxon>
        <taxon>Pezizomycotina</taxon>
        <taxon>Eurotiomycetes</taxon>
        <taxon>Eurotiomycetidae</taxon>
        <taxon>Eurotiales</taxon>
        <taxon>Aspergillaceae</taxon>
        <taxon>Penicillium</taxon>
    </lineage>
</organism>
<dbReference type="InterPro" id="IPR036291">
    <property type="entry name" value="NAD(P)-bd_dom_sf"/>
</dbReference>
<keyword evidence="5" id="KW-1185">Reference proteome</keyword>
<dbReference type="SUPFAM" id="SSF51735">
    <property type="entry name" value="NAD(P)-binding Rossmann-fold domains"/>
    <property type="match status" value="1"/>
</dbReference>
<name>A0A9W9U5Y1_9EURO</name>
<comment type="caution">
    <text evidence="4">The sequence shown here is derived from an EMBL/GenBank/DDBJ whole genome shotgun (WGS) entry which is preliminary data.</text>
</comment>
<dbReference type="AlphaFoldDB" id="A0A9W9U5Y1"/>
<dbReference type="PROSITE" id="PS00061">
    <property type="entry name" value="ADH_SHORT"/>
    <property type="match status" value="1"/>
</dbReference>
<evidence type="ECO:0000313" key="5">
    <source>
        <dbReference type="Proteomes" id="UP001147746"/>
    </source>
</evidence>
<evidence type="ECO:0000313" key="4">
    <source>
        <dbReference type="EMBL" id="KAJ5320768.1"/>
    </source>
</evidence>
<comment type="similarity">
    <text evidence="1">Belongs to the short-chain dehydrogenases/reductases (SDR) family.</text>
</comment>
<dbReference type="EMBL" id="JAPZBO010000003">
    <property type="protein sequence ID" value="KAJ5320768.1"/>
    <property type="molecule type" value="Genomic_DNA"/>
</dbReference>
<keyword evidence="3" id="KW-0560">Oxidoreductase</keyword>
<dbReference type="InterPro" id="IPR020904">
    <property type="entry name" value="Sc_DH/Rdtase_CS"/>
</dbReference>
<gene>
    <name evidence="4" type="ORF">N7476_003770</name>
</gene>
<evidence type="ECO:0000256" key="2">
    <source>
        <dbReference type="ARBA" id="ARBA00022857"/>
    </source>
</evidence>
<evidence type="ECO:0000256" key="3">
    <source>
        <dbReference type="ARBA" id="ARBA00023002"/>
    </source>
</evidence>
<accession>A0A9W9U5Y1</accession>
<dbReference type="GO" id="GO:0016616">
    <property type="term" value="F:oxidoreductase activity, acting on the CH-OH group of donors, NAD or NADP as acceptor"/>
    <property type="evidence" value="ECO:0007669"/>
    <property type="project" value="TreeGrafter"/>
</dbReference>
<dbReference type="PANTHER" id="PTHR44229">
    <property type="entry name" value="15-HYDROXYPROSTAGLANDIN DEHYDROGENASE [NAD(+)]"/>
    <property type="match status" value="1"/>
</dbReference>
<sequence length="298" mass="31948">MASTPRPSPESVHSLVKDRVALVTGAARGIGFATAALLAQHNARVVLVDLHEEDLKKACEAIGKQATWQVCDVNDWDQQVALFEHVNKTLGSISLMVCNAAVNPEIALLQDLDKEKHAQMKSSVRHNYLADERSSIQGDTLERPSTDLIDINVNSVIFGLKLGIYHMKQNGGGRIVVTGSAASYVPVASQPLYTASKHAVLGLCRATSQISEVVDAGISISWVAPWLTLTSMVEGLEATSNPNTLKSSPEDVAWGIIAAAAAKKPNGKGYWVQGQTISEVEAAYGELAGRLILPENRF</sequence>
<reference evidence="4" key="2">
    <citation type="journal article" date="2023" name="IMA Fungus">
        <title>Comparative genomic study of the Penicillium genus elucidates a diverse pangenome and 15 lateral gene transfer events.</title>
        <authorList>
            <person name="Petersen C."/>
            <person name="Sorensen T."/>
            <person name="Nielsen M.R."/>
            <person name="Sondergaard T.E."/>
            <person name="Sorensen J.L."/>
            <person name="Fitzpatrick D.A."/>
            <person name="Frisvad J.C."/>
            <person name="Nielsen K.L."/>
        </authorList>
    </citation>
    <scope>NUCLEOTIDE SEQUENCE</scope>
    <source>
        <strain evidence="4">IBT 21472</strain>
    </source>
</reference>